<evidence type="ECO:0000313" key="1">
    <source>
        <dbReference type="EMBL" id="JAE38979.1"/>
    </source>
</evidence>
<proteinExistence type="predicted"/>
<name>A0A0A9HT25_ARUDO</name>
<reference evidence="1" key="1">
    <citation type="submission" date="2014-09" db="EMBL/GenBank/DDBJ databases">
        <authorList>
            <person name="Magalhaes I.L.F."/>
            <person name="Oliveira U."/>
            <person name="Santos F.R."/>
            <person name="Vidigal T.H.D.A."/>
            <person name="Brescovit A.D."/>
            <person name="Santos A.J."/>
        </authorList>
    </citation>
    <scope>NUCLEOTIDE SEQUENCE</scope>
    <source>
        <tissue evidence="1">Shoot tissue taken approximately 20 cm above the soil surface</tissue>
    </source>
</reference>
<dbReference type="AlphaFoldDB" id="A0A0A9HT25"/>
<organism evidence="1">
    <name type="scientific">Arundo donax</name>
    <name type="common">Giant reed</name>
    <name type="synonym">Donax arundinaceus</name>
    <dbReference type="NCBI Taxonomy" id="35708"/>
    <lineage>
        <taxon>Eukaryota</taxon>
        <taxon>Viridiplantae</taxon>
        <taxon>Streptophyta</taxon>
        <taxon>Embryophyta</taxon>
        <taxon>Tracheophyta</taxon>
        <taxon>Spermatophyta</taxon>
        <taxon>Magnoliopsida</taxon>
        <taxon>Liliopsida</taxon>
        <taxon>Poales</taxon>
        <taxon>Poaceae</taxon>
        <taxon>PACMAD clade</taxon>
        <taxon>Arundinoideae</taxon>
        <taxon>Arundineae</taxon>
        <taxon>Arundo</taxon>
    </lineage>
</organism>
<accession>A0A0A9HT25</accession>
<evidence type="ECO:0008006" key="2">
    <source>
        <dbReference type="Google" id="ProtNLM"/>
    </source>
</evidence>
<reference evidence="1" key="2">
    <citation type="journal article" date="2015" name="Data Brief">
        <title>Shoot transcriptome of the giant reed, Arundo donax.</title>
        <authorList>
            <person name="Barrero R.A."/>
            <person name="Guerrero F.D."/>
            <person name="Moolhuijzen P."/>
            <person name="Goolsby J.A."/>
            <person name="Tidwell J."/>
            <person name="Bellgard S.E."/>
            <person name="Bellgard M.I."/>
        </authorList>
    </citation>
    <scope>NUCLEOTIDE SEQUENCE</scope>
    <source>
        <tissue evidence="1">Shoot tissue taken approximately 20 cm above the soil surface</tissue>
    </source>
</reference>
<dbReference type="EMBL" id="GBRH01158917">
    <property type="protein sequence ID" value="JAE38979.1"/>
    <property type="molecule type" value="Transcribed_RNA"/>
</dbReference>
<protein>
    <recommendedName>
        <fullName evidence="2">Reverse transcriptase domain-containing protein</fullName>
    </recommendedName>
</protein>
<sequence>MLVHATSFSDSHEITRGLISSMLKTCGPTYIPCGIRVSRHAPWVSHLMFADDCLIFSEASVRGADRVATILEEYHRGSFTERPAITRSSVGRRRRSKLS</sequence>